<evidence type="ECO:0008006" key="5">
    <source>
        <dbReference type="Google" id="ProtNLM"/>
    </source>
</evidence>
<reference evidence="2 4" key="1">
    <citation type="journal article" date="2015" name="Genome Announc.">
        <title>Draft Genome Sequence of Vibrio owensii Strain SH-14, Which Causes Shrimp Acute Hepatopancreatic Necrosis Disease.</title>
        <authorList>
            <person name="Liu L."/>
            <person name="Xiao J."/>
            <person name="Xia X."/>
            <person name="Pan Y."/>
            <person name="Yan S."/>
            <person name="Wang Y."/>
        </authorList>
    </citation>
    <scope>NUCLEOTIDE SEQUENCE [LARGE SCALE GENOMIC DNA]</scope>
    <source>
        <strain evidence="2 4">SH14</strain>
    </source>
</reference>
<dbReference type="EMBL" id="CP045860">
    <property type="protein sequence ID" value="QGH49626.1"/>
    <property type="molecule type" value="Genomic_DNA"/>
</dbReference>
<evidence type="ECO:0000313" key="2">
    <source>
        <dbReference type="EMBL" id="QGH49626.1"/>
    </source>
</evidence>
<keyword evidence="3" id="KW-1185">Reference proteome</keyword>
<evidence type="ECO:0000313" key="1">
    <source>
        <dbReference type="EMBL" id="AYO17484.1"/>
    </source>
</evidence>
<name>A0AAP9GG78_9VIBR</name>
<dbReference type="AlphaFoldDB" id="A0AAP9GG78"/>
<dbReference type="Proteomes" id="UP000390336">
    <property type="component" value="Chromosome 2"/>
</dbReference>
<reference evidence="2" key="3">
    <citation type="submission" date="2019-11" db="EMBL/GenBank/DDBJ databases">
        <title>Complete genome sequence of Vibrio owensii SH-14 isolated from shrimp with acute hepatopancreatic necrosis diease.</title>
        <authorList>
            <person name="Liang X."/>
            <person name="Wang Y."/>
        </authorList>
    </citation>
    <scope>NUCLEOTIDE SEQUENCE</scope>
    <source>
        <strain evidence="2">SH14</strain>
    </source>
</reference>
<gene>
    <name evidence="2" type="ORF">APZ19_21265</name>
    <name evidence="1" type="ORF">D0812_24275</name>
</gene>
<dbReference type="GO" id="GO:0005975">
    <property type="term" value="P:carbohydrate metabolic process"/>
    <property type="evidence" value="ECO:0007669"/>
    <property type="project" value="InterPro"/>
</dbReference>
<dbReference type="Gene3D" id="3.20.20.370">
    <property type="entry name" value="Glycoside hydrolase/deacetylase"/>
    <property type="match status" value="1"/>
</dbReference>
<dbReference type="Proteomes" id="UP000272136">
    <property type="component" value="Chromosome 2"/>
</dbReference>
<protein>
    <recommendedName>
        <fullName evidence="5">NodB homology domain-containing protein</fullName>
    </recommendedName>
</protein>
<organism evidence="2 4">
    <name type="scientific">Vibrio owensii</name>
    <dbReference type="NCBI Taxonomy" id="696485"/>
    <lineage>
        <taxon>Bacteria</taxon>
        <taxon>Pseudomonadati</taxon>
        <taxon>Pseudomonadota</taxon>
        <taxon>Gammaproteobacteria</taxon>
        <taxon>Vibrionales</taxon>
        <taxon>Vibrionaceae</taxon>
        <taxon>Vibrio</taxon>
    </lineage>
</organism>
<dbReference type="InterPro" id="IPR011330">
    <property type="entry name" value="Glyco_hydro/deAcase_b/a-brl"/>
</dbReference>
<accession>A0AAP9GG78</accession>
<evidence type="ECO:0000313" key="3">
    <source>
        <dbReference type="Proteomes" id="UP000272136"/>
    </source>
</evidence>
<sequence length="335" mass="38361">MNIHFTLDYELFFGSNSGTVTNSIIEPTNKLLEILDSRNIKCTFYVDIGYICRAQELCVDGRNVEALISHLKMLNSEGHDLQLHIHPHWEDAVFEADKWVFDLSRYRLSDFSSVEAHNVIYKYYQEFEKIGLPKPIGFRAGGWCIQPFHLLLEPFKALGINVDSTVYAKGYNSSSIKGFDFRNAPHGNSWRFSNDPCNEVVDGDFYELPISSLKVNPLFFWRFTLCRLLGIFTSNSLHKPFGDGVSVHNKKADILRMLLSSTTTVASFDGYKSSLLNDYYSNNIREYGDDSDLVLIGHPKSLSNFSLINIENFLNTHIDSNFLTLSNWYNNVQKN</sequence>
<evidence type="ECO:0000313" key="4">
    <source>
        <dbReference type="Proteomes" id="UP000390336"/>
    </source>
</evidence>
<dbReference type="RefSeq" id="WP_054824507.1">
    <property type="nucleotide sequence ID" value="NZ_CP033138.1"/>
</dbReference>
<dbReference type="EMBL" id="CP033138">
    <property type="protein sequence ID" value="AYO17484.1"/>
    <property type="molecule type" value="Genomic_DNA"/>
</dbReference>
<proteinExistence type="predicted"/>
<reference evidence="1 3" key="2">
    <citation type="submission" date="2018-10" db="EMBL/GenBank/DDBJ databases">
        <title>Whole Genome of Vibrio owensii strain 170502, isolated from Acute Hepatopancreatic Necrosis Disease (AHPND) shrimp.</title>
        <authorList>
            <person name="Yan M."/>
            <person name="Wang X."/>
            <person name="Wang Y."/>
        </authorList>
    </citation>
    <scope>NUCLEOTIDE SEQUENCE [LARGE SCALE GENOMIC DNA]</scope>
    <source>
        <strain evidence="1 3">1700302</strain>
    </source>
</reference>
<dbReference type="SUPFAM" id="SSF88713">
    <property type="entry name" value="Glycoside hydrolase/deacetylase"/>
    <property type="match status" value="1"/>
</dbReference>